<sequence>MAPNCTTIPEPTTLKDALEFAAALSDGNLKEQVGQQLEKRVASKSWVSVEKDSVKTIFVSVVKHMVSLLKAIKSNANDYGKYSHLKTSGDHAEKCIETVVDFLPRLMARLHATLNYLWYNVDSDGGIYGRGKWKDQTANDTHSSSNDETLRSWLRGDEIPQIKPDSPFDAELPGGFNEPSKLTFSRGSELAKPVRDLVERGNGTLTNLIRAIIVLLPSDSATTTTVIGSTLGMVGVAGLAAAAYFSNSFGIASAIATLF</sequence>
<dbReference type="AlphaFoldDB" id="A0AAV4LUG0"/>
<proteinExistence type="predicted"/>
<organism evidence="1 2">
    <name type="scientific">Babesia caballi</name>
    <dbReference type="NCBI Taxonomy" id="5871"/>
    <lineage>
        <taxon>Eukaryota</taxon>
        <taxon>Sar</taxon>
        <taxon>Alveolata</taxon>
        <taxon>Apicomplexa</taxon>
        <taxon>Aconoidasida</taxon>
        <taxon>Piroplasmida</taxon>
        <taxon>Babesiidae</taxon>
        <taxon>Babesia</taxon>
    </lineage>
</organism>
<gene>
    <name evidence="1" type="ORF">BcabD6B2_29060</name>
</gene>
<protein>
    <submittedName>
        <fullName evidence="1">Secreted antigen 1</fullName>
    </submittedName>
</protein>
<dbReference type="EMBL" id="BPLF01000002">
    <property type="protein sequence ID" value="GIX63471.1"/>
    <property type="molecule type" value="Genomic_DNA"/>
</dbReference>
<evidence type="ECO:0000313" key="1">
    <source>
        <dbReference type="EMBL" id="GIX63471.1"/>
    </source>
</evidence>
<dbReference type="Proteomes" id="UP001497744">
    <property type="component" value="Unassembled WGS sequence"/>
</dbReference>
<keyword evidence="2" id="KW-1185">Reference proteome</keyword>
<reference evidence="1 2" key="1">
    <citation type="submission" date="2021-06" db="EMBL/GenBank/DDBJ databases">
        <title>Genome sequence of Babesia caballi.</title>
        <authorList>
            <person name="Yamagishi J."/>
            <person name="Kidaka T."/>
            <person name="Ochi A."/>
        </authorList>
    </citation>
    <scope>NUCLEOTIDE SEQUENCE [LARGE SCALE GENOMIC DNA]</scope>
    <source>
        <strain evidence="1">USDA-D6B2</strain>
    </source>
</reference>
<comment type="caution">
    <text evidence="1">The sequence shown here is derived from an EMBL/GenBank/DDBJ whole genome shotgun (WGS) entry which is preliminary data.</text>
</comment>
<name>A0AAV4LUG0_BABCB</name>
<dbReference type="RefSeq" id="XP_067715540.1">
    <property type="nucleotide sequence ID" value="XM_067859439.1"/>
</dbReference>
<dbReference type="GeneID" id="94194952"/>
<evidence type="ECO:0000313" key="2">
    <source>
        <dbReference type="Proteomes" id="UP001497744"/>
    </source>
</evidence>
<accession>A0AAV4LUG0</accession>